<evidence type="ECO:0008006" key="3">
    <source>
        <dbReference type="Google" id="ProtNLM"/>
    </source>
</evidence>
<organism evidence="1 2">
    <name type="scientific">Litchfieldia salsa</name>
    <dbReference type="NCBI Taxonomy" id="930152"/>
    <lineage>
        <taxon>Bacteria</taxon>
        <taxon>Bacillati</taxon>
        <taxon>Bacillota</taxon>
        <taxon>Bacilli</taxon>
        <taxon>Bacillales</taxon>
        <taxon>Bacillaceae</taxon>
        <taxon>Litchfieldia</taxon>
    </lineage>
</organism>
<reference evidence="2" key="1">
    <citation type="submission" date="2016-10" db="EMBL/GenBank/DDBJ databases">
        <authorList>
            <person name="Varghese N."/>
            <person name="Submissions S."/>
        </authorList>
    </citation>
    <scope>NUCLEOTIDE SEQUENCE [LARGE SCALE GENOMIC DNA]</scope>
    <source>
        <strain evidence="2">IBRC-M10078</strain>
    </source>
</reference>
<dbReference type="InterPro" id="IPR019615">
    <property type="entry name" value="DUF2487"/>
</dbReference>
<proteinExistence type="predicted"/>
<dbReference type="EMBL" id="FNJU01000003">
    <property type="protein sequence ID" value="SDP54807.1"/>
    <property type="molecule type" value="Genomic_DNA"/>
</dbReference>
<keyword evidence="2" id="KW-1185">Reference proteome</keyword>
<gene>
    <name evidence="1" type="ORF">SAMN05216565_103602</name>
</gene>
<dbReference type="Pfam" id="PF10673">
    <property type="entry name" value="DUF2487"/>
    <property type="match status" value="1"/>
</dbReference>
<dbReference type="AlphaFoldDB" id="A0A1H0TLA4"/>
<accession>A0A1H0TLA4</accession>
<evidence type="ECO:0000313" key="2">
    <source>
        <dbReference type="Proteomes" id="UP000199159"/>
    </source>
</evidence>
<dbReference type="RefSeq" id="WP_090852868.1">
    <property type="nucleotide sequence ID" value="NZ_FNJU01000003.1"/>
</dbReference>
<protein>
    <recommendedName>
        <fullName evidence="3">DUF2487 family protein</fullName>
    </recommendedName>
</protein>
<name>A0A1H0TLA4_9BACI</name>
<dbReference type="OrthoDB" id="2678750at2"/>
<dbReference type="Proteomes" id="UP000199159">
    <property type="component" value="Unassembled WGS sequence"/>
</dbReference>
<sequence>MKWTTKDIDLYLKSKEYVDTAIVPLLPVTFDNNLKKTVEIGEFTTVLSQEIERQFKGRVVLFPSFTYSETEGIESSLSRLSSWSDESLTSGFKHLIFITSDTTWKQHEESLKGSLISIPTLPLEHLDDRLKQSMLQDQMKGLITIFMRIWQD</sequence>
<dbReference type="STRING" id="930152.SAMN05216565_103602"/>
<evidence type="ECO:0000313" key="1">
    <source>
        <dbReference type="EMBL" id="SDP54807.1"/>
    </source>
</evidence>